<evidence type="ECO:0000259" key="5">
    <source>
        <dbReference type="Pfam" id="PF00733"/>
    </source>
</evidence>
<dbReference type="RefSeq" id="WP_377872186.1">
    <property type="nucleotide sequence ID" value="NZ_JBHMAY010000037.1"/>
</dbReference>
<dbReference type="InterPro" id="IPR051786">
    <property type="entry name" value="ASN_synthetase/amidase"/>
</dbReference>
<evidence type="ECO:0000313" key="6">
    <source>
        <dbReference type="EMBL" id="MFC3514266.1"/>
    </source>
</evidence>
<evidence type="ECO:0000313" key="7">
    <source>
        <dbReference type="Proteomes" id="UP001595764"/>
    </source>
</evidence>
<comment type="pathway">
    <text evidence="1">Amino-acid biosynthesis; L-asparagine biosynthesis; L-asparagine from L-aspartate (L-Gln route): step 1/1.</text>
</comment>
<dbReference type="Pfam" id="PF00733">
    <property type="entry name" value="Asn_synthase"/>
    <property type="match status" value="1"/>
</dbReference>
<dbReference type="PANTHER" id="PTHR43284">
    <property type="entry name" value="ASPARAGINE SYNTHETASE (GLUTAMINE-HYDROLYZING)"/>
    <property type="match status" value="1"/>
</dbReference>
<dbReference type="SUPFAM" id="SSF52402">
    <property type="entry name" value="Adenine nucleotide alpha hydrolases-like"/>
    <property type="match status" value="1"/>
</dbReference>
<accession>A0ABV7QQF6</accession>
<keyword evidence="7" id="KW-1185">Reference proteome</keyword>
<proteinExistence type="predicted"/>
<sequence length="589" mass="63528">MALHPRLSELGVYASPHPSGRPWLVGRWDHGELLTVTVGTTSVALIGCFAAKAGELREDVGRMRQLSDSDLITRKYAGSYHVAIAMGDRMRIQGTASGLRRVYHCELDGIPVVADQADVLADLTQAELRMPTLAVRLLQPSFPLSERPLWSGVTPVEPGHCVEVAGNGRSVRVRRWWTPPQASRGMAESAAAVRAALSSAVSVRTQLGGQVSTELSGGFDSTSVTFLAARNGVPLIACTALVSDSTVDDSLWASRAAAHLPGVRHEVIPANEIPLCYAGMNTGGAPLDEPSAMAVFRERALGIVARMAERGARHHLTGHGGDHLFTGSPAHWHTLARRKPAKALRELRAYRISRSWPLSRTVLAVLRNQTFSEAFAAVDLTPGKAVDMFEPRLGWNTDLHVPGWLTSDAEEMIASEIGELAAQVAPLAASRGTHAELSAIRSGTRDIRALARMSRGLGVDTHAPFFDDQVIDAALGAAPEHRATAWRYKPLLAGAMRDLVPGQILDRTTKADGTVDAVRGLRHHQAELAEIWEDSQLGRLGLVDPGRLRSLCARTDPLASSDLGLSGALACETWLRARCQEKPRPRSER</sequence>
<dbReference type="SUPFAM" id="SSF56235">
    <property type="entry name" value="N-terminal nucleophile aminohydrolases (Ntn hydrolases)"/>
    <property type="match status" value="1"/>
</dbReference>
<dbReference type="InterPro" id="IPR014729">
    <property type="entry name" value="Rossmann-like_a/b/a_fold"/>
</dbReference>
<dbReference type="EC" id="6.3.5.4" evidence="2"/>
<dbReference type="PANTHER" id="PTHR43284:SF1">
    <property type="entry name" value="ASPARAGINE SYNTHETASE"/>
    <property type="match status" value="1"/>
</dbReference>
<organism evidence="6 7">
    <name type="scientific">Amycolatopsis halotolerans</name>
    <dbReference type="NCBI Taxonomy" id="330083"/>
    <lineage>
        <taxon>Bacteria</taxon>
        <taxon>Bacillati</taxon>
        <taxon>Actinomycetota</taxon>
        <taxon>Actinomycetes</taxon>
        <taxon>Pseudonocardiales</taxon>
        <taxon>Pseudonocardiaceae</taxon>
        <taxon>Amycolatopsis</taxon>
    </lineage>
</organism>
<comment type="caution">
    <text evidence="6">The sequence shown here is derived from an EMBL/GenBank/DDBJ whole genome shotgun (WGS) entry which is preliminary data.</text>
</comment>
<dbReference type="InterPro" id="IPR001962">
    <property type="entry name" value="Asn_synthase"/>
</dbReference>
<evidence type="ECO:0000256" key="4">
    <source>
        <dbReference type="ARBA" id="ARBA00048741"/>
    </source>
</evidence>
<name>A0ABV7QQF6_9PSEU</name>
<feature type="domain" description="Asparagine synthetase" evidence="5">
    <location>
        <begin position="193"/>
        <end position="575"/>
    </location>
</feature>
<evidence type="ECO:0000256" key="2">
    <source>
        <dbReference type="ARBA" id="ARBA00012737"/>
    </source>
</evidence>
<evidence type="ECO:0000256" key="3">
    <source>
        <dbReference type="ARBA" id="ARBA00022888"/>
    </source>
</evidence>
<evidence type="ECO:0000256" key="1">
    <source>
        <dbReference type="ARBA" id="ARBA00005187"/>
    </source>
</evidence>
<reference evidence="7" key="1">
    <citation type="journal article" date="2019" name="Int. J. Syst. Evol. Microbiol.">
        <title>The Global Catalogue of Microorganisms (GCM) 10K type strain sequencing project: providing services to taxonomists for standard genome sequencing and annotation.</title>
        <authorList>
            <consortium name="The Broad Institute Genomics Platform"/>
            <consortium name="The Broad Institute Genome Sequencing Center for Infectious Disease"/>
            <person name="Wu L."/>
            <person name="Ma J."/>
        </authorList>
    </citation>
    <scope>NUCLEOTIDE SEQUENCE [LARGE SCALE GENOMIC DNA]</scope>
    <source>
        <strain evidence="7">CGMCC 4.7682</strain>
    </source>
</reference>
<gene>
    <name evidence="6" type="ORF">ACFORO_29145</name>
</gene>
<dbReference type="InterPro" id="IPR029055">
    <property type="entry name" value="Ntn_hydrolases_N"/>
</dbReference>
<keyword evidence="3" id="KW-0028">Amino-acid biosynthesis</keyword>
<protein>
    <recommendedName>
        <fullName evidence="2">asparagine synthase (glutamine-hydrolyzing)</fullName>
        <ecNumber evidence="2">6.3.5.4</ecNumber>
    </recommendedName>
</protein>
<dbReference type="Proteomes" id="UP001595764">
    <property type="component" value="Unassembled WGS sequence"/>
</dbReference>
<dbReference type="EMBL" id="JBHRWI010000039">
    <property type="protein sequence ID" value="MFC3514266.1"/>
    <property type="molecule type" value="Genomic_DNA"/>
</dbReference>
<keyword evidence="3" id="KW-0061">Asparagine biosynthesis</keyword>
<comment type="catalytic activity">
    <reaction evidence="4">
        <text>L-aspartate + L-glutamine + ATP + H2O = L-asparagine + L-glutamate + AMP + diphosphate + H(+)</text>
        <dbReference type="Rhea" id="RHEA:12228"/>
        <dbReference type="ChEBI" id="CHEBI:15377"/>
        <dbReference type="ChEBI" id="CHEBI:15378"/>
        <dbReference type="ChEBI" id="CHEBI:29985"/>
        <dbReference type="ChEBI" id="CHEBI:29991"/>
        <dbReference type="ChEBI" id="CHEBI:30616"/>
        <dbReference type="ChEBI" id="CHEBI:33019"/>
        <dbReference type="ChEBI" id="CHEBI:58048"/>
        <dbReference type="ChEBI" id="CHEBI:58359"/>
        <dbReference type="ChEBI" id="CHEBI:456215"/>
        <dbReference type="EC" id="6.3.5.4"/>
    </reaction>
</comment>
<dbReference type="Gene3D" id="3.40.50.620">
    <property type="entry name" value="HUPs"/>
    <property type="match status" value="1"/>
</dbReference>